<evidence type="ECO:0000313" key="7">
    <source>
        <dbReference type="WBParaSite" id="nRc.2.0.1.t23561-RA"/>
    </source>
</evidence>
<evidence type="ECO:0000256" key="4">
    <source>
        <dbReference type="ARBA" id="ARBA00022679"/>
    </source>
</evidence>
<dbReference type="WBParaSite" id="nRc.2.0.1.t23561-RA">
    <property type="protein sequence ID" value="nRc.2.0.1.t23561-RA"/>
    <property type="gene ID" value="nRc.2.0.1.g23561"/>
</dbReference>
<proteinExistence type="inferred from homology"/>
<dbReference type="InterPro" id="IPR050271">
    <property type="entry name" value="UDP-glycosyltransferase"/>
</dbReference>
<evidence type="ECO:0000256" key="5">
    <source>
        <dbReference type="ARBA" id="ARBA00047475"/>
    </source>
</evidence>
<evidence type="ECO:0000256" key="1">
    <source>
        <dbReference type="ARBA" id="ARBA00009995"/>
    </source>
</evidence>
<evidence type="ECO:0000256" key="3">
    <source>
        <dbReference type="ARBA" id="ARBA00022676"/>
    </source>
</evidence>
<dbReference type="SUPFAM" id="SSF53756">
    <property type="entry name" value="UDP-Glycosyltransferase/glycogen phosphorylase"/>
    <property type="match status" value="1"/>
</dbReference>
<keyword evidence="4" id="KW-0808">Transferase</keyword>
<evidence type="ECO:0000313" key="6">
    <source>
        <dbReference type="Proteomes" id="UP000887565"/>
    </source>
</evidence>
<accession>A0A915JD65</accession>
<dbReference type="GO" id="GO:0015020">
    <property type="term" value="F:glucuronosyltransferase activity"/>
    <property type="evidence" value="ECO:0007669"/>
    <property type="project" value="UniProtKB-EC"/>
</dbReference>
<evidence type="ECO:0000256" key="2">
    <source>
        <dbReference type="ARBA" id="ARBA00012544"/>
    </source>
</evidence>
<name>A0A915JD65_ROMCU</name>
<dbReference type="Proteomes" id="UP000887565">
    <property type="component" value="Unplaced"/>
</dbReference>
<comment type="catalytic activity">
    <reaction evidence="5">
        <text>glucuronate acceptor + UDP-alpha-D-glucuronate = acceptor beta-D-glucuronoside + UDP + H(+)</text>
        <dbReference type="Rhea" id="RHEA:21032"/>
        <dbReference type="ChEBI" id="CHEBI:15378"/>
        <dbReference type="ChEBI" id="CHEBI:58052"/>
        <dbReference type="ChEBI" id="CHEBI:58223"/>
        <dbReference type="ChEBI" id="CHEBI:132367"/>
        <dbReference type="ChEBI" id="CHEBI:132368"/>
        <dbReference type="EC" id="2.4.1.17"/>
    </reaction>
</comment>
<keyword evidence="6" id="KW-1185">Reference proteome</keyword>
<dbReference type="EC" id="2.4.1.17" evidence="2"/>
<comment type="similarity">
    <text evidence="1">Belongs to the UDP-glycosyltransferase family.</text>
</comment>
<dbReference type="InterPro" id="IPR002213">
    <property type="entry name" value="UDP_glucos_trans"/>
</dbReference>
<dbReference type="PANTHER" id="PTHR48043">
    <property type="entry name" value="EG:EG0003.4 PROTEIN-RELATED"/>
    <property type="match status" value="1"/>
</dbReference>
<dbReference type="Pfam" id="PF00201">
    <property type="entry name" value="UDPGT"/>
    <property type="match status" value="1"/>
</dbReference>
<protein>
    <recommendedName>
        <fullName evidence="2">glucuronosyltransferase</fullName>
        <ecNumber evidence="2">2.4.1.17</ecNumber>
    </recommendedName>
</protein>
<keyword evidence="3" id="KW-0328">Glycosyltransferase</keyword>
<sequence>MITLCEFGMAEVLEINTTIWLSSGLMNDIQGWASGAPSPPSFVPNLLSPYTDRMTFYERLSNFWKFTFSYFIYHFRHNRPQNEIFRLVSKNPNFPDLWTKLAPKASILLNNDLFLDNARPWSHNVKYIGGDGLEKFSKLDDYWSKIIADDHRDLVIISFGSIANTSGLACSLCTMHEPPKNVLLMEWLPQKELLDTNLKPNKFRN</sequence>
<reference evidence="7" key="1">
    <citation type="submission" date="2022-11" db="UniProtKB">
        <authorList>
            <consortium name="WormBaseParasite"/>
        </authorList>
    </citation>
    <scope>IDENTIFICATION</scope>
</reference>
<organism evidence="6 7">
    <name type="scientific">Romanomermis culicivorax</name>
    <name type="common">Nematode worm</name>
    <dbReference type="NCBI Taxonomy" id="13658"/>
    <lineage>
        <taxon>Eukaryota</taxon>
        <taxon>Metazoa</taxon>
        <taxon>Ecdysozoa</taxon>
        <taxon>Nematoda</taxon>
        <taxon>Enoplea</taxon>
        <taxon>Dorylaimia</taxon>
        <taxon>Mermithida</taxon>
        <taxon>Mermithoidea</taxon>
        <taxon>Mermithidae</taxon>
        <taxon>Romanomermis</taxon>
    </lineage>
</organism>
<dbReference type="AlphaFoldDB" id="A0A915JD65"/>
<dbReference type="PANTHER" id="PTHR48043:SF145">
    <property type="entry name" value="FI06409P-RELATED"/>
    <property type="match status" value="1"/>
</dbReference>